<name>A0A3B3T4A2_9TELE</name>
<keyword evidence="2" id="KW-1185">Reference proteome</keyword>
<reference evidence="1" key="1">
    <citation type="submission" date="2025-08" db="UniProtKB">
        <authorList>
            <consortium name="Ensembl"/>
        </authorList>
    </citation>
    <scope>IDENTIFICATION</scope>
</reference>
<dbReference type="Proteomes" id="UP000261540">
    <property type="component" value="Unplaced"/>
</dbReference>
<sequence>MPAPYCSPAPSLRLSVSNLLILPVSRPLRLCFSRFVLDSLSTWIRSASSNLFVSPANTLASAVWRHNCAVVENFTTHHSTSHHLHAGGLLGYTSHHLHAGGLLGYTSHHLHAGGLLGYTSHHLHAGGLLGYTSHHLHAGGLHKLTAELYCTPRRDRH</sequence>
<proteinExistence type="predicted"/>
<accession>A0A3B3T4A2</accession>
<evidence type="ECO:0000313" key="1">
    <source>
        <dbReference type="Ensembl" id="ENSPKIP00000037957.1"/>
    </source>
</evidence>
<evidence type="ECO:0000313" key="2">
    <source>
        <dbReference type="Proteomes" id="UP000261540"/>
    </source>
</evidence>
<dbReference type="Ensembl" id="ENSPKIT00000018944.1">
    <property type="protein sequence ID" value="ENSPKIP00000037957.1"/>
    <property type="gene ID" value="ENSPKIG00000015942.1"/>
</dbReference>
<dbReference type="AlphaFoldDB" id="A0A3B3T4A2"/>
<organism evidence="1 2">
    <name type="scientific">Paramormyrops kingsleyae</name>
    <dbReference type="NCBI Taxonomy" id="1676925"/>
    <lineage>
        <taxon>Eukaryota</taxon>
        <taxon>Metazoa</taxon>
        <taxon>Chordata</taxon>
        <taxon>Craniata</taxon>
        <taxon>Vertebrata</taxon>
        <taxon>Euteleostomi</taxon>
        <taxon>Actinopterygii</taxon>
        <taxon>Neopterygii</taxon>
        <taxon>Teleostei</taxon>
        <taxon>Osteoglossocephala</taxon>
        <taxon>Osteoglossomorpha</taxon>
        <taxon>Osteoglossiformes</taxon>
        <taxon>Mormyridae</taxon>
        <taxon>Paramormyrops</taxon>
    </lineage>
</organism>
<reference evidence="1" key="2">
    <citation type="submission" date="2025-09" db="UniProtKB">
        <authorList>
            <consortium name="Ensembl"/>
        </authorList>
    </citation>
    <scope>IDENTIFICATION</scope>
</reference>
<protein>
    <submittedName>
        <fullName evidence="1">Uncharacterized protein</fullName>
    </submittedName>
</protein>